<dbReference type="AlphaFoldDB" id="A0A0V0YW67"/>
<keyword evidence="2" id="KW-1185">Reference proteome</keyword>
<evidence type="ECO:0000313" key="2">
    <source>
        <dbReference type="Proteomes" id="UP000054653"/>
    </source>
</evidence>
<comment type="caution">
    <text evidence="1">The sequence shown here is derived from an EMBL/GenBank/DDBJ whole genome shotgun (WGS) entry which is preliminary data.</text>
</comment>
<name>A0A0V0YW67_TRIBR</name>
<protein>
    <submittedName>
        <fullName evidence="1">Uncharacterized protein</fullName>
    </submittedName>
</protein>
<reference evidence="1 2" key="1">
    <citation type="submission" date="2015-01" db="EMBL/GenBank/DDBJ databases">
        <title>Evolution of Trichinella species and genotypes.</title>
        <authorList>
            <person name="Korhonen P.K."/>
            <person name="Edoardo P."/>
            <person name="Giuseppe L.R."/>
            <person name="Gasser R.B."/>
        </authorList>
    </citation>
    <scope>NUCLEOTIDE SEQUENCE [LARGE SCALE GENOMIC DNA]</scope>
    <source>
        <strain evidence="1">ISS120</strain>
    </source>
</reference>
<accession>A0A0V0YW67</accession>
<organism evidence="1 2">
    <name type="scientific">Trichinella britovi</name>
    <name type="common">Parasitic roundworm</name>
    <dbReference type="NCBI Taxonomy" id="45882"/>
    <lineage>
        <taxon>Eukaryota</taxon>
        <taxon>Metazoa</taxon>
        <taxon>Ecdysozoa</taxon>
        <taxon>Nematoda</taxon>
        <taxon>Enoplea</taxon>
        <taxon>Dorylaimia</taxon>
        <taxon>Trichinellida</taxon>
        <taxon>Trichinellidae</taxon>
        <taxon>Trichinella</taxon>
    </lineage>
</organism>
<gene>
    <name evidence="1" type="ORF">T03_7176</name>
</gene>
<evidence type="ECO:0000313" key="1">
    <source>
        <dbReference type="EMBL" id="KRY04432.1"/>
    </source>
</evidence>
<dbReference type="Proteomes" id="UP000054653">
    <property type="component" value="Unassembled WGS sequence"/>
</dbReference>
<proteinExistence type="predicted"/>
<dbReference type="EMBL" id="JYDI01005664">
    <property type="protein sequence ID" value="KRY04432.1"/>
    <property type="molecule type" value="Genomic_DNA"/>
</dbReference>
<sequence length="31" mass="3849">MPCRVEFRVHLRKEKWSSMGYTARRDPNRLK</sequence>